<dbReference type="EMBL" id="CADCWC010000363">
    <property type="protein sequence ID" value="CAA9547293.1"/>
    <property type="molecule type" value="Genomic_DNA"/>
</dbReference>
<feature type="non-terminal residue" evidence="2">
    <location>
        <position position="1"/>
    </location>
</feature>
<feature type="compositionally biased region" description="Basic and acidic residues" evidence="1">
    <location>
        <begin position="52"/>
        <end position="76"/>
    </location>
</feature>
<accession>A0A6J4UCV3</accession>
<feature type="compositionally biased region" description="Basic and acidic residues" evidence="1">
    <location>
        <begin position="26"/>
        <end position="45"/>
    </location>
</feature>
<feature type="compositionally biased region" description="Basic residues" evidence="1">
    <location>
        <begin position="77"/>
        <end position="88"/>
    </location>
</feature>
<feature type="non-terminal residue" evidence="2">
    <location>
        <position position="168"/>
    </location>
</feature>
<name>A0A6J4UCV3_9ACTN</name>
<gene>
    <name evidence="2" type="ORF">AVDCRST_MAG79-2415</name>
</gene>
<evidence type="ECO:0000313" key="2">
    <source>
        <dbReference type="EMBL" id="CAA9547293.1"/>
    </source>
</evidence>
<reference evidence="2" key="1">
    <citation type="submission" date="2020-02" db="EMBL/GenBank/DDBJ databases">
        <authorList>
            <person name="Meier V. D."/>
        </authorList>
    </citation>
    <scope>NUCLEOTIDE SEQUENCE</scope>
    <source>
        <strain evidence="2">AVDCRST_MAG79</strain>
    </source>
</reference>
<feature type="region of interest" description="Disordered" evidence="1">
    <location>
        <begin position="1"/>
        <end position="168"/>
    </location>
</feature>
<organism evidence="2">
    <name type="scientific">uncultured Thermoleophilia bacterium</name>
    <dbReference type="NCBI Taxonomy" id="1497501"/>
    <lineage>
        <taxon>Bacteria</taxon>
        <taxon>Bacillati</taxon>
        <taxon>Actinomycetota</taxon>
        <taxon>Thermoleophilia</taxon>
        <taxon>environmental samples</taxon>
    </lineage>
</organism>
<feature type="compositionally biased region" description="Low complexity" evidence="1">
    <location>
        <begin position="128"/>
        <end position="137"/>
    </location>
</feature>
<proteinExistence type="predicted"/>
<feature type="compositionally biased region" description="Basic residues" evidence="1">
    <location>
        <begin position="103"/>
        <end position="127"/>
    </location>
</feature>
<evidence type="ECO:0000256" key="1">
    <source>
        <dbReference type="SAM" id="MobiDB-lite"/>
    </source>
</evidence>
<feature type="compositionally biased region" description="Basic residues" evidence="1">
    <location>
        <begin position="138"/>
        <end position="149"/>
    </location>
</feature>
<protein>
    <submittedName>
        <fullName evidence="2">Transcriptional regulator, MarR family</fullName>
    </submittedName>
</protein>
<dbReference type="AlphaFoldDB" id="A0A6J4UCV3"/>
<sequence length="168" mass="18027">GHPSAVAGRRGPRALHRGPVLAAVAREPRADHGADRRARAARDLAARAVRPRCRDDRRAHPDRAGADGRPGQDDHGRHARRAAGRRPGRAPAVALRSPGADHRGHRGRRARRPRRPGRRRRGPRRRPAGAAAGPAGALRRRAAPARRRAPCGARALQPARPAPGAARL</sequence>